<dbReference type="KEGG" id="qso:IRL76_02840"/>
<reference evidence="2 3" key="1">
    <citation type="submission" date="2020-11" db="EMBL/GenBank/DDBJ databases">
        <title>The genome sequence of Erythrobacter sp. 6D36.</title>
        <authorList>
            <person name="Liu Y."/>
        </authorList>
    </citation>
    <scope>NUCLEOTIDE SEQUENCE [LARGE SCALE GENOMIC DNA]</scope>
    <source>
        <strain evidence="2 3">6D36</strain>
    </source>
</reference>
<keyword evidence="1" id="KW-0732">Signal</keyword>
<feature type="chain" id="PRO_5032530661" evidence="1">
    <location>
        <begin position="21"/>
        <end position="43"/>
    </location>
</feature>
<dbReference type="Proteomes" id="UP000594459">
    <property type="component" value="Chromosome"/>
</dbReference>
<dbReference type="AlphaFoldDB" id="A0A7S8IVF6"/>
<dbReference type="RefSeq" id="WP_200982970.1">
    <property type="nucleotide sequence ID" value="NZ_CP064654.1"/>
</dbReference>
<accession>A0A7S8IVF6</accession>
<keyword evidence="3" id="KW-1185">Reference proteome</keyword>
<organism evidence="2 3">
    <name type="scientific">Qipengyuania soli</name>
    <dbReference type="NCBI Taxonomy" id="2782568"/>
    <lineage>
        <taxon>Bacteria</taxon>
        <taxon>Pseudomonadati</taxon>
        <taxon>Pseudomonadota</taxon>
        <taxon>Alphaproteobacteria</taxon>
        <taxon>Sphingomonadales</taxon>
        <taxon>Erythrobacteraceae</taxon>
        <taxon>Qipengyuania</taxon>
    </lineage>
</organism>
<proteinExistence type="predicted"/>
<dbReference type="PROSITE" id="PS51257">
    <property type="entry name" value="PROKAR_LIPOPROTEIN"/>
    <property type="match status" value="1"/>
</dbReference>
<evidence type="ECO:0000256" key="1">
    <source>
        <dbReference type="SAM" id="SignalP"/>
    </source>
</evidence>
<sequence>MVRKFLLALGITTMALTATACNTVKGLGNDIESVGQAGEDAID</sequence>
<dbReference type="EMBL" id="CP064654">
    <property type="protein sequence ID" value="QPC99525.1"/>
    <property type="molecule type" value="Genomic_DNA"/>
</dbReference>
<name>A0A7S8IVF6_9SPHN</name>
<protein>
    <submittedName>
        <fullName evidence="2">Entericidin EcnA/B family protein</fullName>
    </submittedName>
</protein>
<feature type="signal peptide" evidence="1">
    <location>
        <begin position="1"/>
        <end position="20"/>
    </location>
</feature>
<evidence type="ECO:0000313" key="3">
    <source>
        <dbReference type="Proteomes" id="UP000594459"/>
    </source>
</evidence>
<evidence type="ECO:0000313" key="2">
    <source>
        <dbReference type="EMBL" id="QPC99525.1"/>
    </source>
</evidence>
<gene>
    <name evidence="2" type="ORF">IRL76_02840</name>
</gene>